<dbReference type="InterPro" id="IPR006311">
    <property type="entry name" value="TAT_signal"/>
</dbReference>
<dbReference type="Pfam" id="PF13618">
    <property type="entry name" value="Gluconate_2-dh3"/>
    <property type="match status" value="1"/>
</dbReference>
<dbReference type="Proteomes" id="UP000886005">
    <property type="component" value="Unassembled WGS sequence"/>
</dbReference>
<dbReference type="NCBIfam" id="TIGR01409">
    <property type="entry name" value="TAT_signal_seq"/>
    <property type="match status" value="1"/>
</dbReference>
<dbReference type="PROSITE" id="PS51318">
    <property type="entry name" value="TAT"/>
    <property type="match status" value="1"/>
</dbReference>
<comment type="caution">
    <text evidence="1">The sequence shown here is derived from an EMBL/GenBank/DDBJ whole genome shotgun (WGS) entry which is preliminary data.</text>
</comment>
<dbReference type="AlphaFoldDB" id="A0A7V1LLU8"/>
<organism evidence="1">
    <name type="scientific">Caldithrix abyssi</name>
    <dbReference type="NCBI Taxonomy" id="187145"/>
    <lineage>
        <taxon>Bacteria</taxon>
        <taxon>Pseudomonadati</taxon>
        <taxon>Calditrichota</taxon>
        <taxon>Calditrichia</taxon>
        <taxon>Calditrichales</taxon>
        <taxon>Calditrichaceae</taxon>
        <taxon>Caldithrix</taxon>
    </lineage>
</organism>
<evidence type="ECO:0000313" key="1">
    <source>
        <dbReference type="EMBL" id="HED10360.1"/>
    </source>
</evidence>
<dbReference type="EMBL" id="DRLD01000183">
    <property type="protein sequence ID" value="HED10360.1"/>
    <property type="molecule type" value="Genomic_DNA"/>
</dbReference>
<sequence>MTDKNRPVPPGMRDMKKWSLNRRSFLKKAGLAGAMLALPYAGYKLGSAVKDMEETPAGDESYRLTREQFQRLQIVQDILFPSEKDAPGARDINAAAYLQAVLLDDHVDPDERRYLVNGLDWLEEEARERWEKSFVNMLPLEREALIEHLTTHNWGESWLASVLLFIFEALLSDPIYGGNSDGVGWKWLAHVPGQPRPEHKLKYYGSD</sequence>
<name>A0A7V1LLU8_CALAY</name>
<gene>
    <name evidence="1" type="ORF">ENJ10_06705</name>
</gene>
<dbReference type="InterPro" id="IPR027056">
    <property type="entry name" value="Gluconate_2DH_su3"/>
</dbReference>
<proteinExistence type="predicted"/>
<reference evidence="1" key="1">
    <citation type="journal article" date="2020" name="mSystems">
        <title>Genome- and Community-Level Interaction Insights into Carbon Utilization and Element Cycling Functions of Hydrothermarchaeota in Hydrothermal Sediment.</title>
        <authorList>
            <person name="Zhou Z."/>
            <person name="Liu Y."/>
            <person name="Xu W."/>
            <person name="Pan J."/>
            <person name="Luo Z.H."/>
            <person name="Li M."/>
        </authorList>
    </citation>
    <scope>NUCLEOTIDE SEQUENCE [LARGE SCALE GENOMIC DNA]</scope>
    <source>
        <strain evidence="1">HyVt-456</strain>
    </source>
</reference>
<accession>A0A7V1LLU8</accession>
<protein>
    <submittedName>
        <fullName evidence="1">Twin-arginine translocation signal domain-containing protein</fullName>
    </submittedName>
</protein>
<dbReference type="InterPro" id="IPR019546">
    <property type="entry name" value="TAT_signal_bac_arc"/>
</dbReference>